<organism evidence="1 2">
    <name type="scientific">Nonomuraea jiangxiensis</name>
    <dbReference type="NCBI Taxonomy" id="633440"/>
    <lineage>
        <taxon>Bacteria</taxon>
        <taxon>Bacillati</taxon>
        <taxon>Actinomycetota</taxon>
        <taxon>Actinomycetes</taxon>
        <taxon>Streptosporangiales</taxon>
        <taxon>Streptosporangiaceae</taxon>
        <taxon>Nonomuraea</taxon>
    </lineage>
</organism>
<gene>
    <name evidence="1" type="ORF">SAMN05421869_102527</name>
</gene>
<dbReference type="EMBL" id="FNDJ01000002">
    <property type="protein sequence ID" value="SDH55165.1"/>
    <property type="molecule type" value="Genomic_DNA"/>
</dbReference>
<dbReference type="STRING" id="633440.SAMN05421869_102527"/>
<dbReference type="Pfam" id="PF19939">
    <property type="entry name" value="DUF6401"/>
    <property type="match status" value="1"/>
</dbReference>
<proteinExistence type="predicted"/>
<name>A0A1G8DBW5_9ACTN</name>
<dbReference type="OrthoDB" id="3853819at2"/>
<dbReference type="Proteomes" id="UP000199202">
    <property type="component" value="Unassembled WGS sequence"/>
</dbReference>
<keyword evidence="2" id="KW-1185">Reference proteome</keyword>
<accession>A0A1G8DBW5</accession>
<dbReference type="AlphaFoldDB" id="A0A1G8DBW5"/>
<evidence type="ECO:0000313" key="1">
    <source>
        <dbReference type="EMBL" id="SDH55165.1"/>
    </source>
</evidence>
<dbReference type="RefSeq" id="WP_090929794.1">
    <property type="nucleotide sequence ID" value="NZ_FNDJ01000002.1"/>
</dbReference>
<reference evidence="1 2" key="1">
    <citation type="submission" date="2016-10" db="EMBL/GenBank/DDBJ databases">
        <authorList>
            <person name="de Groot N.N."/>
        </authorList>
    </citation>
    <scope>NUCLEOTIDE SEQUENCE [LARGE SCALE GENOMIC DNA]</scope>
    <source>
        <strain evidence="1 2">CGMCC 4.6533</strain>
    </source>
</reference>
<dbReference type="InterPro" id="IPR045647">
    <property type="entry name" value="DUF6401"/>
</dbReference>
<sequence>MVFEEGWAVKPLRWLMDEMGEAQLARMGDEPGLVAAIDQHAAELRDTVPLDKETLRDYLLGFLDELRDRGWVFDGRLDPPALRLMAVCWLARELGYLEDGRRA</sequence>
<evidence type="ECO:0000313" key="2">
    <source>
        <dbReference type="Proteomes" id="UP000199202"/>
    </source>
</evidence>
<protein>
    <submittedName>
        <fullName evidence="1">Uncharacterized protein</fullName>
    </submittedName>
</protein>